<organism evidence="1 2">
    <name type="scientific">Tilletiaria anomala (strain ATCC 24038 / CBS 436.72 / UBC 951)</name>
    <dbReference type="NCBI Taxonomy" id="1037660"/>
    <lineage>
        <taxon>Eukaryota</taxon>
        <taxon>Fungi</taxon>
        <taxon>Dikarya</taxon>
        <taxon>Basidiomycota</taxon>
        <taxon>Ustilaginomycotina</taxon>
        <taxon>Exobasidiomycetes</taxon>
        <taxon>Georgefischeriales</taxon>
        <taxon>Tilletiariaceae</taxon>
        <taxon>Tilletiaria</taxon>
    </lineage>
</organism>
<dbReference type="OrthoDB" id="3344688at2759"/>
<dbReference type="HOGENOM" id="CLU_1548685_0_0_1"/>
<dbReference type="EMBL" id="JMSN01000054">
    <property type="protein sequence ID" value="KDN44147.1"/>
    <property type="molecule type" value="Genomic_DNA"/>
</dbReference>
<protein>
    <recommendedName>
        <fullName evidence="3">Reverse transcriptase Ty1/copia-type domain-containing protein</fullName>
    </recommendedName>
</protein>
<sequence length="173" mass="19027">MYALVFGLTTLRAGITLAGMNNQHLHQPDLEIAHLYSECEEKVYLDPFTGVQFSACMFSRKRKTIYSGYFNSSIVRPAVQVVPQQGPQAASGVPRPTDLTQHSCRQYRINQAAYARTMLQRFDIAGSKAIATPASNAQEDVNASKASKSKRFNDAVIGSLLYLAIPTQPNLAD</sequence>
<proteinExistence type="predicted"/>
<dbReference type="RefSeq" id="XP_013242685.1">
    <property type="nucleotide sequence ID" value="XM_013387231.1"/>
</dbReference>
<dbReference type="Proteomes" id="UP000027361">
    <property type="component" value="Unassembled WGS sequence"/>
</dbReference>
<gene>
    <name evidence="1" type="ORF">K437DRAFT_263337</name>
</gene>
<reference evidence="1 2" key="1">
    <citation type="submission" date="2014-05" db="EMBL/GenBank/DDBJ databases">
        <title>Draft genome sequence of a rare smut relative, Tilletiaria anomala UBC 951.</title>
        <authorList>
            <consortium name="DOE Joint Genome Institute"/>
            <person name="Toome M."/>
            <person name="Kuo A."/>
            <person name="Henrissat B."/>
            <person name="Lipzen A."/>
            <person name="Tritt A."/>
            <person name="Yoshinaga Y."/>
            <person name="Zane M."/>
            <person name="Barry K."/>
            <person name="Grigoriev I.V."/>
            <person name="Spatafora J.W."/>
            <person name="Aimea M.C."/>
        </authorList>
    </citation>
    <scope>NUCLEOTIDE SEQUENCE [LARGE SCALE GENOMIC DNA]</scope>
    <source>
        <strain evidence="1 2">UBC 951</strain>
    </source>
</reference>
<evidence type="ECO:0008006" key="3">
    <source>
        <dbReference type="Google" id="ProtNLM"/>
    </source>
</evidence>
<dbReference type="AlphaFoldDB" id="A0A066VQW9"/>
<dbReference type="InParanoid" id="A0A066VQW9"/>
<keyword evidence="2" id="KW-1185">Reference proteome</keyword>
<evidence type="ECO:0000313" key="2">
    <source>
        <dbReference type="Proteomes" id="UP000027361"/>
    </source>
</evidence>
<accession>A0A066VQW9</accession>
<comment type="caution">
    <text evidence="1">The sequence shown here is derived from an EMBL/GenBank/DDBJ whole genome shotgun (WGS) entry which is preliminary data.</text>
</comment>
<name>A0A066VQW9_TILAU</name>
<dbReference type="GeneID" id="25265671"/>
<evidence type="ECO:0000313" key="1">
    <source>
        <dbReference type="EMBL" id="KDN44147.1"/>
    </source>
</evidence>